<feature type="region of interest" description="Disordered" evidence="1">
    <location>
        <begin position="86"/>
        <end position="106"/>
    </location>
</feature>
<evidence type="ECO:0000313" key="3">
    <source>
        <dbReference type="Proteomes" id="UP000784294"/>
    </source>
</evidence>
<reference evidence="2" key="1">
    <citation type="submission" date="2018-11" db="EMBL/GenBank/DDBJ databases">
        <authorList>
            <consortium name="Pathogen Informatics"/>
        </authorList>
    </citation>
    <scope>NUCLEOTIDE SEQUENCE</scope>
</reference>
<evidence type="ECO:0000313" key="2">
    <source>
        <dbReference type="EMBL" id="VEL35494.1"/>
    </source>
</evidence>
<comment type="caution">
    <text evidence="2">The sequence shown here is derived from an EMBL/GenBank/DDBJ whole genome shotgun (WGS) entry which is preliminary data.</text>
</comment>
<evidence type="ECO:0000256" key="1">
    <source>
        <dbReference type="SAM" id="MobiDB-lite"/>
    </source>
</evidence>
<name>A0A448XFK3_9PLAT</name>
<feature type="region of interest" description="Disordered" evidence="1">
    <location>
        <begin position="1"/>
        <end position="21"/>
    </location>
</feature>
<dbReference type="AlphaFoldDB" id="A0A448XFK3"/>
<sequence>MAQMSSETLRDAKRRKGTSWQKRTRIDHLVLEIDPAGNISPTLRLPWPTRYHLHHMVSRLGTLFTRTLPSSARPTWCWHLSRQKRVHTSDSPNHQIPVFHSANSTT</sequence>
<proteinExistence type="predicted"/>
<dbReference type="EMBL" id="CAAALY010249977">
    <property type="protein sequence ID" value="VEL35494.1"/>
    <property type="molecule type" value="Genomic_DNA"/>
</dbReference>
<protein>
    <submittedName>
        <fullName evidence="2">Uncharacterized protein</fullName>
    </submittedName>
</protein>
<accession>A0A448XFK3</accession>
<feature type="compositionally biased region" description="Basic residues" evidence="1">
    <location>
        <begin position="12"/>
        <end position="21"/>
    </location>
</feature>
<organism evidence="2 3">
    <name type="scientific">Protopolystoma xenopodis</name>
    <dbReference type="NCBI Taxonomy" id="117903"/>
    <lineage>
        <taxon>Eukaryota</taxon>
        <taxon>Metazoa</taxon>
        <taxon>Spiralia</taxon>
        <taxon>Lophotrochozoa</taxon>
        <taxon>Platyhelminthes</taxon>
        <taxon>Monogenea</taxon>
        <taxon>Polyopisthocotylea</taxon>
        <taxon>Polystomatidea</taxon>
        <taxon>Polystomatidae</taxon>
        <taxon>Protopolystoma</taxon>
    </lineage>
</organism>
<dbReference type="Proteomes" id="UP000784294">
    <property type="component" value="Unassembled WGS sequence"/>
</dbReference>
<keyword evidence="3" id="KW-1185">Reference proteome</keyword>
<gene>
    <name evidence="2" type="ORF">PXEA_LOCUS28934</name>
</gene>